<feature type="compositionally biased region" description="Polar residues" evidence="1">
    <location>
        <begin position="921"/>
        <end position="938"/>
    </location>
</feature>
<gene>
    <name evidence="2" type="ORF">FB567DRAFT_201959</name>
</gene>
<feature type="region of interest" description="Disordered" evidence="1">
    <location>
        <begin position="875"/>
        <end position="975"/>
    </location>
</feature>
<feature type="compositionally biased region" description="Basic and acidic residues" evidence="1">
    <location>
        <begin position="178"/>
        <end position="187"/>
    </location>
</feature>
<dbReference type="EMBL" id="JAGMVJ010000023">
    <property type="protein sequence ID" value="KAH7072393.1"/>
    <property type="molecule type" value="Genomic_DNA"/>
</dbReference>
<feature type="region of interest" description="Disordered" evidence="1">
    <location>
        <begin position="738"/>
        <end position="768"/>
    </location>
</feature>
<feature type="compositionally biased region" description="Polar residues" evidence="1">
    <location>
        <begin position="293"/>
        <end position="319"/>
    </location>
</feature>
<feature type="region of interest" description="Disordered" evidence="1">
    <location>
        <begin position="234"/>
        <end position="253"/>
    </location>
</feature>
<feature type="region of interest" description="Disordered" evidence="1">
    <location>
        <begin position="1064"/>
        <end position="1135"/>
    </location>
</feature>
<feature type="compositionally biased region" description="Polar residues" evidence="1">
    <location>
        <begin position="875"/>
        <end position="885"/>
    </location>
</feature>
<feature type="compositionally biased region" description="Low complexity" evidence="1">
    <location>
        <begin position="194"/>
        <end position="205"/>
    </location>
</feature>
<feature type="compositionally biased region" description="Low complexity" evidence="1">
    <location>
        <begin position="957"/>
        <end position="975"/>
    </location>
</feature>
<accession>A0A8K0VSJ9</accession>
<keyword evidence="3" id="KW-1185">Reference proteome</keyword>
<evidence type="ECO:0000313" key="2">
    <source>
        <dbReference type="EMBL" id="KAH7072393.1"/>
    </source>
</evidence>
<feature type="region of interest" description="Disordered" evidence="1">
    <location>
        <begin position="285"/>
        <end position="324"/>
    </location>
</feature>
<feature type="compositionally biased region" description="Polar residues" evidence="1">
    <location>
        <begin position="461"/>
        <end position="470"/>
    </location>
</feature>
<feature type="compositionally biased region" description="Basic and acidic residues" evidence="1">
    <location>
        <begin position="443"/>
        <end position="459"/>
    </location>
</feature>
<name>A0A8K0VSJ9_9PLEO</name>
<evidence type="ECO:0000256" key="1">
    <source>
        <dbReference type="SAM" id="MobiDB-lite"/>
    </source>
</evidence>
<organism evidence="2 3">
    <name type="scientific">Paraphoma chrysanthemicola</name>
    <dbReference type="NCBI Taxonomy" id="798071"/>
    <lineage>
        <taxon>Eukaryota</taxon>
        <taxon>Fungi</taxon>
        <taxon>Dikarya</taxon>
        <taxon>Ascomycota</taxon>
        <taxon>Pezizomycotina</taxon>
        <taxon>Dothideomycetes</taxon>
        <taxon>Pleosporomycetidae</taxon>
        <taxon>Pleosporales</taxon>
        <taxon>Pleosporineae</taxon>
        <taxon>Phaeosphaeriaceae</taxon>
        <taxon>Paraphoma</taxon>
    </lineage>
</organism>
<reference evidence="2" key="1">
    <citation type="journal article" date="2021" name="Nat. Commun.">
        <title>Genetic determinants of endophytism in the Arabidopsis root mycobiome.</title>
        <authorList>
            <person name="Mesny F."/>
            <person name="Miyauchi S."/>
            <person name="Thiergart T."/>
            <person name="Pickel B."/>
            <person name="Atanasova L."/>
            <person name="Karlsson M."/>
            <person name="Huettel B."/>
            <person name="Barry K.W."/>
            <person name="Haridas S."/>
            <person name="Chen C."/>
            <person name="Bauer D."/>
            <person name="Andreopoulos W."/>
            <person name="Pangilinan J."/>
            <person name="LaButti K."/>
            <person name="Riley R."/>
            <person name="Lipzen A."/>
            <person name="Clum A."/>
            <person name="Drula E."/>
            <person name="Henrissat B."/>
            <person name="Kohler A."/>
            <person name="Grigoriev I.V."/>
            <person name="Martin F.M."/>
            <person name="Hacquard S."/>
        </authorList>
    </citation>
    <scope>NUCLEOTIDE SEQUENCE</scope>
    <source>
        <strain evidence="2">MPI-SDFR-AT-0120</strain>
    </source>
</reference>
<protein>
    <submittedName>
        <fullName evidence="2">Uncharacterized protein</fullName>
    </submittedName>
</protein>
<dbReference type="AlphaFoldDB" id="A0A8K0VSJ9"/>
<proteinExistence type="predicted"/>
<dbReference type="Proteomes" id="UP000813461">
    <property type="component" value="Unassembled WGS sequence"/>
</dbReference>
<comment type="caution">
    <text evidence="2">The sequence shown here is derived from an EMBL/GenBank/DDBJ whole genome shotgun (WGS) entry which is preliminary data.</text>
</comment>
<feature type="region of interest" description="Disordered" evidence="1">
    <location>
        <begin position="118"/>
        <end position="205"/>
    </location>
</feature>
<feature type="compositionally biased region" description="Basic and acidic residues" evidence="1">
    <location>
        <begin position="136"/>
        <end position="155"/>
    </location>
</feature>
<sequence length="1161" mass="128324">MGWWRRDPSLLTHSPIHRYAQRVLRDHEAALRTRCFSRTPQNSAQHEDDHSSKRPSNLTNLEWMQLQHYDRWRKRLQDDPYKTLFGASNDMLSGKGLRDWEWVHKTFPKWMLRELDVDETSQNPKKDASTPSRYPKKVEVVDNNDGARKAREPHFPEPSFRTRQFERDGPSGIVSPSDLRRPREGAHVKVVGKASGDSATDTNAASAKAASDAATIVVPPSPALNTTFEKDFGVEDASGTTTRTPKQEAEARESSFIEEFLSNQANKPMSDNTISETASAWRQTALQRRAASGSITRSTPRPSLTAKPTSNASSSTLQNDLPPVEAPEIGTLRSLQAKSKNVEWLIQQESRSVSDATKTQSDVIGTRDPSQILSQLPKDDIDFLSASDIRATMGAKRSRLPTDEQRQAERENLEKAFAAQDLPGIDSMTETGIINNQLVRRAEREMRETQADPQEKPFEPTESSTNQAATSDGPMETSIDRMKKWLENKGAIFAQHFWQDPTEEANVTKTRLYFDKAAHYLKKGQAATRQITDDLERDLPASKALLSRLKSDEEAVDLAIHRLRQRSLSGTAEGLSPRKIRKVQSLRLRFQQTNNELEKAYETLREIAGSDAAKNATGSFKRRLTVASKVLHKNAQLLRMLMWSLQTRLEDSDMDRKILPNYKVLADNLLSLRDTQMTLLRLVERAMLVYGVAPQSADGHIVEEAKGLHNEFDNCEEPFVRARLAADAHLINEIKAHKSAAQTHSDGDHSLPPKTNRSANLEEPSPLAHSLFRPFGPVIDKLGSKEASELAAEKAVEDRERLLSDARLVAEIRKAYEDSYGPITEDHVQLVAGPGKGSEDDVRMQKSFTMLKEDPINAPNMELTTPSDIEPISVLTSSQTPSVETENADGLESIDSANTSKDASTTSLDESILASSEIKSEQTLPSFDTPESPNRNSIVESTSTSEVEGHSIASSQNTADNSAAEADETATTASTANVPTHYTIIIRDPQNDTLSITTSSTNPPRDTSPALPLHQALAALDSPAKFIPYITSGFEVVSANKDILVLRDALDTTASTRLFETVSASTSEPSYAEGRTVNPIDGTTRLSPTGYVGPEESAEHLEREFDERRQAAGRFNGKERERDEKPRKEKQKGGAGVVKTAIWVAGVCYVAGVVGEIASAA</sequence>
<evidence type="ECO:0000313" key="3">
    <source>
        <dbReference type="Proteomes" id="UP000813461"/>
    </source>
</evidence>
<dbReference type="OrthoDB" id="3946750at2759"/>
<feature type="compositionally biased region" description="Basic and acidic residues" evidence="1">
    <location>
        <begin position="1097"/>
        <end position="1127"/>
    </location>
</feature>
<feature type="region of interest" description="Disordered" evidence="1">
    <location>
        <begin position="37"/>
        <end position="58"/>
    </location>
</feature>
<feature type="compositionally biased region" description="Polar residues" evidence="1">
    <location>
        <begin position="895"/>
        <end position="909"/>
    </location>
</feature>
<feature type="region of interest" description="Disordered" evidence="1">
    <location>
        <begin position="443"/>
        <end position="475"/>
    </location>
</feature>